<dbReference type="SUPFAM" id="SSF82171">
    <property type="entry name" value="DPP6 N-terminal domain-like"/>
    <property type="match status" value="1"/>
</dbReference>
<sequence length="413" mass="49588">MKKILIFLVSLLSMHISYAEDYLSELYKSQFIDFSFNKDLSSFSATSYDAWLKDWKNITWKYDGGISNAVYSPDWKKFAYEGGIRVHKDGSDYTYWEVVVNWKILKWRYEQTFNPSFSKAWDLYFFWKKNNRSELLKNWKVISSKNYDVSEFAISDDNKSLSYVWYKNDRAYLIKDGKIIAKDFEYIDSLKYSPRSSDIFYITHLKDKTSLYKNSSLIFSDYDITLNWNSFAPDWSSYSYLFSRDNKFELISILIKDWKVIKSWYSAMALLTYSPDSNNLAYAWYNWKWYIIKNGKVVSKWYSYRPREIIFSPDSKSFSFVVDSWWQKTSVAKDWVIINTSFKSSQNVIYSSDSKHYFYIWCNDNDACNIIKDWTIIKTTPDILTNIFVSETWNKILYAWIRDDKYYVATMDY</sequence>
<gene>
    <name evidence="2" type="ORF">ACD_3C00010G0006</name>
</gene>
<feature type="chain" id="PRO_5017475150" evidence="1">
    <location>
        <begin position="20"/>
        <end position="413"/>
    </location>
</feature>
<reference evidence="2" key="1">
    <citation type="journal article" date="2012" name="Science">
        <title>Fermentation, hydrogen, and sulfur metabolism in multiple uncultivated bacterial phyla.</title>
        <authorList>
            <person name="Wrighton K.C."/>
            <person name="Thomas B.C."/>
            <person name="Sharon I."/>
            <person name="Miller C.S."/>
            <person name="Castelle C.J."/>
            <person name="VerBerkmoes N.C."/>
            <person name="Wilkins M.J."/>
            <person name="Hettich R.L."/>
            <person name="Lipton M.S."/>
            <person name="Williams K.H."/>
            <person name="Long P.E."/>
            <person name="Banfield J.F."/>
        </authorList>
    </citation>
    <scope>NUCLEOTIDE SEQUENCE [LARGE SCALE GENOMIC DNA]</scope>
</reference>
<keyword evidence="1" id="KW-0732">Signal</keyword>
<dbReference type="EMBL" id="AMFJ01000284">
    <property type="protein sequence ID" value="EKE28812.1"/>
    <property type="molecule type" value="Genomic_DNA"/>
</dbReference>
<accession>K2G3A8</accession>
<evidence type="ECO:0000313" key="2">
    <source>
        <dbReference type="EMBL" id="EKE28812.1"/>
    </source>
</evidence>
<organism evidence="2">
    <name type="scientific">uncultured bacterium</name>
    <name type="common">gcode 4</name>
    <dbReference type="NCBI Taxonomy" id="1234023"/>
    <lineage>
        <taxon>Bacteria</taxon>
        <taxon>environmental samples</taxon>
    </lineage>
</organism>
<comment type="caution">
    <text evidence="2">The sequence shown here is derived from an EMBL/GenBank/DDBJ whole genome shotgun (WGS) entry which is preliminary data.</text>
</comment>
<proteinExistence type="predicted"/>
<name>K2G3A8_9BACT</name>
<feature type="signal peptide" evidence="1">
    <location>
        <begin position="1"/>
        <end position="19"/>
    </location>
</feature>
<evidence type="ECO:0000256" key="1">
    <source>
        <dbReference type="SAM" id="SignalP"/>
    </source>
</evidence>
<protein>
    <submittedName>
        <fullName evidence="2">Uncharacterized protein</fullName>
    </submittedName>
</protein>
<dbReference type="AlphaFoldDB" id="K2G3A8"/>